<dbReference type="EMBL" id="JABCKV010000686">
    <property type="protein sequence ID" value="KAG5640483.1"/>
    <property type="molecule type" value="Genomic_DNA"/>
</dbReference>
<dbReference type="PANTHER" id="PTHR17630">
    <property type="entry name" value="DIENELACTONE HYDROLASE"/>
    <property type="match status" value="1"/>
</dbReference>
<proteinExistence type="predicted"/>
<evidence type="ECO:0000313" key="3">
    <source>
        <dbReference type="Proteomes" id="UP000775547"/>
    </source>
</evidence>
<dbReference type="GO" id="GO:0016787">
    <property type="term" value="F:hydrolase activity"/>
    <property type="evidence" value="ECO:0007669"/>
    <property type="project" value="InterPro"/>
</dbReference>
<dbReference type="Proteomes" id="UP000775547">
    <property type="component" value="Unassembled WGS sequence"/>
</dbReference>
<evidence type="ECO:0000259" key="1">
    <source>
        <dbReference type="Pfam" id="PF01738"/>
    </source>
</evidence>
<name>A0A9P7K7Y7_9AGAR</name>
<dbReference type="InterPro" id="IPR002925">
    <property type="entry name" value="Dienelactn_hydro"/>
</dbReference>
<dbReference type="Gene3D" id="3.40.50.1820">
    <property type="entry name" value="alpha/beta hydrolase"/>
    <property type="match status" value="1"/>
</dbReference>
<protein>
    <recommendedName>
        <fullName evidence="1">Dienelactone hydrolase domain-containing protein</fullName>
    </recommendedName>
</protein>
<reference evidence="2" key="1">
    <citation type="submission" date="2020-07" db="EMBL/GenBank/DDBJ databases">
        <authorList>
            <person name="Nieuwenhuis M."/>
            <person name="Van De Peppel L.J.J."/>
        </authorList>
    </citation>
    <scope>NUCLEOTIDE SEQUENCE</scope>
    <source>
        <strain evidence="2">AP01</strain>
        <tissue evidence="2">Mycelium</tissue>
    </source>
</reference>
<organism evidence="2 3">
    <name type="scientific">Asterophora parasitica</name>
    <dbReference type="NCBI Taxonomy" id="117018"/>
    <lineage>
        <taxon>Eukaryota</taxon>
        <taxon>Fungi</taxon>
        <taxon>Dikarya</taxon>
        <taxon>Basidiomycota</taxon>
        <taxon>Agaricomycotina</taxon>
        <taxon>Agaricomycetes</taxon>
        <taxon>Agaricomycetidae</taxon>
        <taxon>Agaricales</taxon>
        <taxon>Tricholomatineae</taxon>
        <taxon>Lyophyllaceae</taxon>
        <taxon>Asterophora</taxon>
    </lineage>
</organism>
<dbReference type="PANTHER" id="PTHR17630:SF44">
    <property type="entry name" value="PROTEIN AIM2"/>
    <property type="match status" value="1"/>
</dbReference>
<accession>A0A9P7K7Y7</accession>
<dbReference type="OrthoDB" id="1393670at2759"/>
<keyword evidence="3" id="KW-1185">Reference proteome</keyword>
<dbReference type="AlphaFoldDB" id="A0A9P7K7Y7"/>
<gene>
    <name evidence="2" type="ORF">DXG03_008342</name>
</gene>
<feature type="domain" description="Dienelactone hydrolase" evidence="1">
    <location>
        <begin position="55"/>
        <end position="236"/>
    </location>
</feature>
<evidence type="ECO:0000313" key="2">
    <source>
        <dbReference type="EMBL" id="KAG5640483.1"/>
    </source>
</evidence>
<dbReference type="Pfam" id="PF01738">
    <property type="entry name" value="DLH"/>
    <property type="match status" value="1"/>
</dbReference>
<reference evidence="2" key="2">
    <citation type="submission" date="2021-10" db="EMBL/GenBank/DDBJ databases">
        <title>Phylogenomics reveals ancestral predisposition of the termite-cultivated fungus Termitomyces towards a domesticated lifestyle.</title>
        <authorList>
            <person name="Auxier B."/>
            <person name="Grum-Grzhimaylo A."/>
            <person name="Cardenas M.E."/>
            <person name="Lodge J.D."/>
            <person name="Laessoe T."/>
            <person name="Pedersen O."/>
            <person name="Smith M.E."/>
            <person name="Kuyper T.W."/>
            <person name="Franco-Molano E.A."/>
            <person name="Baroni T.J."/>
            <person name="Aanen D.K."/>
        </authorList>
    </citation>
    <scope>NUCLEOTIDE SEQUENCE</scope>
    <source>
        <strain evidence="2">AP01</strain>
        <tissue evidence="2">Mycelium</tissue>
    </source>
</reference>
<sequence>MSSTIAPPAILASAPGDCCFKGVQHTGVATGKSTHIAGIPTYVSKPSPAHERLDANAKERIILFLPDVFGPFFLNNQLIMDWFAQHGFLVLGIDYFFGDALYLHTEEDFDRNAWIKNVREKAVSEFPKWLEGVRDIYGEETQYFAVGYCFGAPFALNLAVTDKVAAAAFAHPGFLNEDHFSNLRQPLFLSCAETDSTFPLESRRRAEDLLVAAKATYHIQVFSGVKHGFATRGDPNIENERMFPAPFPILRRTLVE</sequence>
<comment type="caution">
    <text evidence="2">The sequence shown here is derived from an EMBL/GenBank/DDBJ whole genome shotgun (WGS) entry which is preliminary data.</text>
</comment>
<dbReference type="SUPFAM" id="SSF53474">
    <property type="entry name" value="alpha/beta-Hydrolases"/>
    <property type="match status" value="1"/>
</dbReference>
<dbReference type="InterPro" id="IPR029058">
    <property type="entry name" value="AB_hydrolase_fold"/>
</dbReference>